<organism evidence="1 2">
    <name type="scientific">Amphritea atlantica</name>
    <dbReference type="NCBI Taxonomy" id="355243"/>
    <lineage>
        <taxon>Bacteria</taxon>
        <taxon>Pseudomonadati</taxon>
        <taxon>Pseudomonadota</taxon>
        <taxon>Gammaproteobacteria</taxon>
        <taxon>Oceanospirillales</taxon>
        <taxon>Oceanospirillaceae</taxon>
        <taxon>Amphritea</taxon>
    </lineage>
</organism>
<reference evidence="2" key="1">
    <citation type="submission" date="2016-10" db="EMBL/GenBank/DDBJ databases">
        <authorList>
            <person name="Varghese N."/>
            <person name="Submissions S."/>
        </authorList>
    </citation>
    <scope>NUCLEOTIDE SEQUENCE [LARGE SCALE GENOMIC DNA]</scope>
    <source>
        <strain evidence="2">DSM 18887</strain>
    </source>
</reference>
<name>A0A1H9GE76_9GAMM</name>
<dbReference type="STRING" id="355243.SAMN03080615_01628"/>
<sequence>MKRYCSDCKKETSHSEQLIRSAADDDDAIFSANGDDVYEVTCQECGASHEEM</sequence>
<protein>
    <submittedName>
        <fullName evidence="1">Uncharacterized protein</fullName>
    </submittedName>
</protein>
<gene>
    <name evidence="1" type="ORF">SAMN03080615_01628</name>
</gene>
<dbReference type="AlphaFoldDB" id="A0A1H9GE76"/>
<proteinExistence type="predicted"/>
<evidence type="ECO:0000313" key="2">
    <source>
        <dbReference type="Proteomes" id="UP000198749"/>
    </source>
</evidence>
<dbReference type="Proteomes" id="UP000198749">
    <property type="component" value="Unassembled WGS sequence"/>
</dbReference>
<evidence type="ECO:0000313" key="1">
    <source>
        <dbReference type="EMBL" id="SEQ48323.1"/>
    </source>
</evidence>
<dbReference type="EMBL" id="FOGB01000004">
    <property type="protein sequence ID" value="SEQ48323.1"/>
    <property type="molecule type" value="Genomic_DNA"/>
</dbReference>
<keyword evidence="2" id="KW-1185">Reference proteome</keyword>
<accession>A0A1H9GE76</accession>